<dbReference type="Proteomes" id="UP000758168">
    <property type="component" value="Unassembled WGS sequence"/>
</dbReference>
<keyword evidence="1" id="KW-1133">Transmembrane helix</keyword>
<proteinExistence type="predicted"/>
<accession>A0ABS4ZB57</accession>
<evidence type="ECO:0000256" key="1">
    <source>
        <dbReference type="SAM" id="Phobius"/>
    </source>
</evidence>
<feature type="transmembrane region" description="Helical" evidence="1">
    <location>
        <begin position="22"/>
        <end position="43"/>
    </location>
</feature>
<dbReference type="EMBL" id="JAGIOB010000001">
    <property type="protein sequence ID" value="MBP2417448.1"/>
    <property type="molecule type" value="Genomic_DNA"/>
</dbReference>
<evidence type="ECO:0000313" key="2">
    <source>
        <dbReference type="EMBL" id="MBP2417448.1"/>
    </source>
</evidence>
<organism evidence="2 3">
    <name type="scientific">Microlunatus capsulatus</name>
    <dbReference type="NCBI Taxonomy" id="99117"/>
    <lineage>
        <taxon>Bacteria</taxon>
        <taxon>Bacillati</taxon>
        <taxon>Actinomycetota</taxon>
        <taxon>Actinomycetes</taxon>
        <taxon>Propionibacteriales</taxon>
        <taxon>Propionibacteriaceae</taxon>
        <taxon>Microlunatus</taxon>
    </lineage>
</organism>
<reference evidence="2 3" key="1">
    <citation type="submission" date="2021-03" db="EMBL/GenBank/DDBJ databases">
        <title>Sequencing the genomes of 1000 actinobacteria strains.</title>
        <authorList>
            <person name="Klenk H.-P."/>
        </authorList>
    </citation>
    <scope>NUCLEOTIDE SEQUENCE [LARGE SCALE GENOMIC DNA]</scope>
    <source>
        <strain evidence="2 3">DSM 12936</strain>
    </source>
</reference>
<dbReference type="RefSeq" id="WP_210056011.1">
    <property type="nucleotide sequence ID" value="NZ_BAAAMH010000003.1"/>
</dbReference>
<evidence type="ECO:0008006" key="4">
    <source>
        <dbReference type="Google" id="ProtNLM"/>
    </source>
</evidence>
<keyword evidence="3" id="KW-1185">Reference proteome</keyword>
<name>A0ABS4ZB57_9ACTN</name>
<keyword evidence="1" id="KW-0472">Membrane</keyword>
<comment type="caution">
    <text evidence="2">The sequence shown here is derived from an EMBL/GenBank/DDBJ whole genome shotgun (WGS) entry which is preliminary data.</text>
</comment>
<evidence type="ECO:0000313" key="3">
    <source>
        <dbReference type="Proteomes" id="UP000758168"/>
    </source>
</evidence>
<feature type="transmembrane region" description="Helical" evidence="1">
    <location>
        <begin position="49"/>
        <end position="72"/>
    </location>
</feature>
<sequence length="158" mass="16719">MSPHPVVQPPVQRFDLVATPPVRALAIAAGAEVLGALLLVGWGALDLPLVVAVLGGLLLAAGLALVVAAVVLSGRLRTRVELAPDAVRVTRAGQSRSVAWEDVQEVTLHHPQLQVVTEDPADGLVVTNPRGPADPRFAALLDALRQRLDDHRGYRPLE</sequence>
<keyword evidence="1" id="KW-0812">Transmembrane</keyword>
<gene>
    <name evidence="2" type="ORF">JOF54_002370</name>
</gene>
<protein>
    <recommendedName>
        <fullName evidence="4">PH domain-containing protein</fullName>
    </recommendedName>
</protein>